<dbReference type="CDD" id="cd11694">
    <property type="entry name" value="DHR2_DOCK_D"/>
    <property type="match status" value="1"/>
</dbReference>
<dbReference type="Gene3D" id="2.30.29.30">
    <property type="entry name" value="Pleckstrin-homology domain (PH domain)/Phosphotyrosine-binding domain (PTB)"/>
    <property type="match status" value="1"/>
</dbReference>
<dbReference type="InterPro" id="IPR026791">
    <property type="entry name" value="DOCK"/>
</dbReference>
<dbReference type="GO" id="GO:0005085">
    <property type="term" value="F:guanyl-nucleotide exchange factor activity"/>
    <property type="evidence" value="ECO:0007669"/>
    <property type="project" value="UniProtKB-KW"/>
</dbReference>
<feature type="domain" description="DOCKER" evidence="6">
    <location>
        <begin position="1687"/>
        <end position="2117"/>
    </location>
</feature>
<evidence type="ECO:0000259" key="4">
    <source>
        <dbReference type="PROSITE" id="PS50003"/>
    </source>
</evidence>
<dbReference type="RefSeq" id="XP_011504261.1">
    <property type="nucleotide sequence ID" value="XM_011505959.1"/>
</dbReference>
<dbReference type="SUPFAM" id="SSF50729">
    <property type="entry name" value="PH domain-like"/>
    <property type="match status" value="1"/>
</dbReference>
<dbReference type="Proteomes" id="UP000695007">
    <property type="component" value="Unplaced"/>
</dbReference>
<dbReference type="InterPro" id="IPR046769">
    <property type="entry name" value="DOCKER_Lobe_A"/>
</dbReference>
<dbReference type="SMART" id="SM00233">
    <property type="entry name" value="PH"/>
    <property type="match status" value="1"/>
</dbReference>
<dbReference type="Pfam" id="PF20422">
    <property type="entry name" value="DHR-2_Lobe_B"/>
    <property type="match status" value="1"/>
</dbReference>
<dbReference type="InterPro" id="IPR037809">
    <property type="entry name" value="C2_Dock-D"/>
</dbReference>
<dbReference type="PANTHER" id="PTHR23317:SF26">
    <property type="entry name" value="ZIZIMIN, ISOFORM K"/>
    <property type="match status" value="1"/>
</dbReference>
<feature type="compositionally biased region" description="Polar residues" evidence="3">
    <location>
        <begin position="1440"/>
        <end position="1452"/>
    </location>
</feature>
<keyword evidence="1" id="KW-0344">Guanine-nucleotide releasing factor</keyword>
<dbReference type="Gene3D" id="2.60.40.150">
    <property type="entry name" value="C2 domain"/>
    <property type="match status" value="1"/>
</dbReference>
<evidence type="ECO:0000256" key="3">
    <source>
        <dbReference type="SAM" id="MobiDB-lite"/>
    </source>
</evidence>
<feature type="domain" description="PH" evidence="4">
    <location>
        <begin position="162"/>
        <end position="274"/>
    </location>
</feature>
<dbReference type="InterPro" id="IPR046770">
    <property type="entry name" value="DOCKER_Lobe_B"/>
</dbReference>
<dbReference type="InterPro" id="IPR011993">
    <property type="entry name" value="PH-like_dom_sf"/>
</dbReference>
<evidence type="ECO:0000313" key="7">
    <source>
        <dbReference type="Proteomes" id="UP000695007"/>
    </source>
</evidence>
<dbReference type="Gene3D" id="1.20.58.740">
    <property type="match status" value="1"/>
</dbReference>
<dbReference type="InterPro" id="IPR046773">
    <property type="entry name" value="DOCKER_Lobe_C"/>
</dbReference>
<dbReference type="Pfam" id="PF14429">
    <property type="entry name" value="DOCK-C2"/>
    <property type="match status" value="1"/>
</dbReference>
<dbReference type="Pfam" id="PF00169">
    <property type="entry name" value="PH"/>
    <property type="match status" value="1"/>
</dbReference>
<evidence type="ECO:0000256" key="1">
    <source>
        <dbReference type="ARBA" id="ARBA00022658"/>
    </source>
</evidence>
<feature type="domain" description="C2 DOCK-type" evidence="5">
    <location>
        <begin position="641"/>
        <end position="819"/>
    </location>
</feature>
<dbReference type="InterPro" id="IPR035892">
    <property type="entry name" value="C2_domain_sf"/>
</dbReference>
<dbReference type="InterPro" id="IPR027007">
    <property type="entry name" value="C2_DOCK-type_domain"/>
</dbReference>
<dbReference type="InterPro" id="IPR027357">
    <property type="entry name" value="DOCKER_dom"/>
</dbReference>
<dbReference type="InterPro" id="IPR021816">
    <property type="entry name" value="DOCK_C/D_N"/>
</dbReference>
<evidence type="ECO:0000259" key="6">
    <source>
        <dbReference type="PROSITE" id="PS51651"/>
    </source>
</evidence>
<dbReference type="PANTHER" id="PTHR23317">
    <property type="entry name" value="DEDICATOR OF CYTOKINESIS DOCK"/>
    <property type="match status" value="1"/>
</dbReference>
<accession>A0AAJ6YTU6</accession>
<dbReference type="CDD" id="cd08697">
    <property type="entry name" value="C2_Dock-D"/>
    <property type="match status" value="1"/>
</dbReference>
<name>A0AAJ6YTU6_9HYME</name>
<organism evidence="7 8">
    <name type="scientific">Ceratosolen solmsi marchali</name>
    <dbReference type="NCBI Taxonomy" id="326594"/>
    <lineage>
        <taxon>Eukaryota</taxon>
        <taxon>Metazoa</taxon>
        <taxon>Ecdysozoa</taxon>
        <taxon>Arthropoda</taxon>
        <taxon>Hexapoda</taxon>
        <taxon>Insecta</taxon>
        <taxon>Pterygota</taxon>
        <taxon>Neoptera</taxon>
        <taxon>Endopterygota</taxon>
        <taxon>Hymenoptera</taxon>
        <taxon>Apocrita</taxon>
        <taxon>Proctotrupomorpha</taxon>
        <taxon>Chalcidoidea</taxon>
        <taxon>Agaonidae</taxon>
        <taxon>Agaoninae</taxon>
        <taxon>Ceratosolen</taxon>
    </lineage>
</organism>
<keyword evidence="7" id="KW-1185">Reference proteome</keyword>
<gene>
    <name evidence="8" type="primary">LOC105367303</name>
</gene>
<protein>
    <submittedName>
        <fullName evidence="8">Dedicator of cytokinesis protein 11</fullName>
    </submittedName>
</protein>
<dbReference type="InterPro" id="IPR043162">
    <property type="entry name" value="DOCK_C_lobe_C"/>
</dbReference>
<dbReference type="Gene3D" id="1.25.40.410">
    <property type="match status" value="1"/>
</dbReference>
<proteinExistence type="inferred from homology"/>
<dbReference type="GO" id="GO:0007264">
    <property type="term" value="P:small GTPase-mediated signal transduction"/>
    <property type="evidence" value="ECO:0007669"/>
    <property type="project" value="InterPro"/>
</dbReference>
<dbReference type="InterPro" id="IPR001849">
    <property type="entry name" value="PH_domain"/>
</dbReference>
<dbReference type="CDD" id="cd13267">
    <property type="entry name" value="PH_DOCK-D"/>
    <property type="match status" value="1"/>
</dbReference>
<dbReference type="Pfam" id="PF20421">
    <property type="entry name" value="DHR-2_Lobe_C"/>
    <property type="match status" value="1"/>
</dbReference>
<evidence type="ECO:0000259" key="5">
    <source>
        <dbReference type="PROSITE" id="PS51650"/>
    </source>
</evidence>
<dbReference type="Pfam" id="PF06920">
    <property type="entry name" value="DHR-2_Lobe_A"/>
    <property type="match status" value="1"/>
</dbReference>
<comment type="similarity">
    <text evidence="2">Belongs to the DOCK family.</text>
</comment>
<feature type="region of interest" description="Disordered" evidence="3">
    <location>
        <begin position="1410"/>
        <end position="1452"/>
    </location>
</feature>
<dbReference type="CTD" id="34030"/>
<sequence length="2147" mass="246970">MSERKFTRALGKPGMAAQLRETVSQVVRESTIQNKLRIVDPIDYESFILKNKTLIHNDGHREILLYPPDDVSQVVLPREYRTVVATAPQIRLEEANLLSKECIKSYSSDWNLIYYKYSAYSGSYIDLPAYNGGKFEDELKDEIYEIDIDVNQIDEDVMKGAGITKEGYLLKGPEISVGDRIMFSNIGSKSFKRRFCHLRQQVDGTYILEFFKDEKKNDVKIANLDFCTEVVRNPKRGKYCFELKMSGPHKSYTLAADNENDLHEWIVKLNTVLQHYKQQEEKHAAWLEKTCDTLPPLSHLNQGFGTLKGLEQSMNPQLIKYSQETDISISSARKKNRRLLFQMHLTQQSNKISTNHESNEPYKEQFNQRIFVKCENIKFRLQALIDEQESLCQVEPYFTTLSIFDARNNRKLSENFYFDINHESVRKLIKDENHIGISSENSLELQDDLKTISTAWFSSVRQAIFSISNPHPDIFLVIRIDKILQGSIYQTCEPYIRAAKDPRLGTKVHKQVQAYCQRLGNYRMPFAWSARPLFRLYSNELDTSSNFPAIYRQEGNKIKDEELLKLLLEYRKPDKLNKLTVIPGWIQIKIEAITEIPQNCLTTSLETLKPFCTLPMSDITLEIAEFESSSVKDVQPYTTYINHLYVYPQSLSFDTQKIFSRARNIACIIEMRDNDNDKTQSLRCIYGRPGSALLVSRISCPVLHHNATPSWYEEIKIRLPLKLHQKHHLLFSFYHISCDINKKKDSLVENCLGYAWLPLLTKGRLVFIEENAQILPVATHLPDGYLSIQPLGLGRGNAGPEILWIDSQKPIFTVSVQINSTVFTRDVHLHNLFTHAEKIIEPMPVSVPSDSETCKILKAAHAMQLVTIVTFLPTILNQLFTLLTCNVSDEVGQYTVRLLIHIINVICEARRQDILFAYIKFIFIPPINKHNNILTVHEQLAKYLPLLLLPSNTDTLLLNKFMHQSELLFDIMIKSMAQHLLTTGRIKMHRYERFPKEYQEQVEIFVQLIIPQLMNKYKDLPLETHALNRSLARFLKRCLTFMDRGLVFRLINSYIDKFASGTSRTLQDLKYNFLQIICSHEHYISFNLPLMQTWITSKEETDSKPDNDDTLRSEYYLTENFCKYHFLVGLLLQQVKLSLNEIALIRKMAITTLRDLLAKHELDDRYRDKGRMSRIASLYIPWLDIILENIDRFESVNNIVKNEIQRNIENKTCIHNRTSTCFIRQNTNYTLTSASSTINNISTGTSTPIKTSNRCLPHIESQQSPIRSSVSIRDSTYLAAIAGHNMVNGFSCTSIESDLSTISSATQSNLSQETAILNCEYVDINNDMREQKGHSRSVSVSHTTVSTPRCDKFQSSEVQDLLLCFLFVIKYVDDNQTTTWWQQCNEIEIQKFLSVIELCLHHFKYLGKRQSSTNTGQDTDKPKAVKSMTLPARMAPPDFSNDSSPTTGTLQPQNTTVIRENLLENDFEKLHSTKQGNLAAEVGLVVLDCLGLFCFHFKDLLLEADDSNPIVQQVVTVYLTFLQISQSEGLFRHVFASLRALLNNYSAILFQGNAVLCGRLCYELLRCCNSKLSSIRQESCALLYLLMRSNFEFTSRKGLTRVHLQVIISVSQMLGNVISLNNSRFQESLSLINSYACSDKVMQGTNFPLEVQDLNKRIRTVLMATAQMREHKNDPEMLLDLEHSLANSYASTPELRHTWLETMARNHARDGNYSEAACCQLHISALMAEYLKLNNLNYWGAEAFDKISKNISRDEKGLKLDAGVQDIHYNDHMLLEQLETCAEMLDKAERFELLGHLYRLIIPMYEKKRNYQALANCYAHLTQACNKVVQVNKSGKRLLGRFYKVAFFGSFYFEQENGMEYIYKEPKVTSLSEISERLYNLYSEKFGTENVKIIMDSSVDHISELDPKIAYIQVTYVTPYFDEIELESRITEFERNHDISTFMFETPFTQEGSKSKGDPQDQWKRRTILTTQCSFPYVKKRIQVVEKKIIELNPIQVALDEMRQRVKELQEVALTSGPADAKKLQLKLQGSVCVTVNAGPLAYASAFLNPNQPSGYADDLVLELKDVFREFVKICYTALQINSKLITCDQFEYQEALRENYQKFCQNLSTLLGESVWPDEHITSFKRNSAALFNAISGTTNSHSSTA</sequence>
<dbReference type="KEGG" id="csol:105367303"/>
<dbReference type="PROSITE" id="PS51650">
    <property type="entry name" value="C2_DOCK"/>
    <property type="match status" value="1"/>
</dbReference>
<dbReference type="Pfam" id="PF11878">
    <property type="entry name" value="DOCK_C-D_N"/>
    <property type="match status" value="1"/>
</dbReference>
<evidence type="ECO:0000256" key="2">
    <source>
        <dbReference type="PROSITE-ProRule" id="PRU00983"/>
    </source>
</evidence>
<reference evidence="8" key="1">
    <citation type="submission" date="2025-08" db="UniProtKB">
        <authorList>
            <consortium name="RefSeq"/>
        </authorList>
    </citation>
    <scope>IDENTIFICATION</scope>
</reference>
<evidence type="ECO:0000313" key="8">
    <source>
        <dbReference type="RefSeq" id="XP_011504261.1"/>
    </source>
</evidence>
<dbReference type="GeneID" id="105367303"/>
<dbReference type="InterPro" id="IPR043161">
    <property type="entry name" value="DOCK_C_lobe_A"/>
</dbReference>
<dbReference type="PROSITE" id="PS50003">
    <property type="entry name" value="PH_DOMAIN"/>
    <property type="match status" value="1"/>
</dbReference>
<dbReference type="PROSITE" id="PS51651">
    <property type="entry name" value="DOCKER"/>
    <property type="match status" value="1"/>
</dbReference>